<evidence type="ECO:0000259" key="2">
    <source>
        <dbReference type="Pfam" id="PF05876"/>
    </source>
</evidence>
<dbReference type="PATRIC" id="fig|1439726.3.peg.2607"/>
<feature type="region of interest" description="Disordered" evidence="1">
    <location>
        <begin position="616"/>
        <end position="647"/>
    </location>
</feature>
<feature type="domain" description="Terminase large subunit GpA endonuclease" evidence="3">
    <location>
        <begin position="304"/>
        <end position="584"/>
    </location>
</feature>
<accession>A0A1E3H1K0</accession>
<protein>
    <submittedName>
        <fullName evidence="4">Phage terminase large subunit (GpA)</fullName>
    </submittedName>
</protein>
<dbReference type="GO" id="GO:0016887">
    <property type="term" value="F:ATP hydrolysis activity"/>
    <property type="evidence" value="ECO:0007669"/>
    <property type="project" value="InterPro"/>
</dbReference>
<name>A0A1E3H1K0_9HYPH</name>
<evidence type="ECO:0000256" key="1">
    <source>
        <dbReference type="SAM" id="MobiDB-lite"/>
    </source>
</evidence>
<dbReference type="Pfam" id="PF20454">
    <property type="entry name" value="GpA_nuclease"/>
    <property type="match status" value="1"/>
</dbReference>
<feature type="compositionally biased region" description="Low complexity" evidence="1">
    <location>
        <begin position="628"/>
        <end position="642"/>
    </location>
</feature>
<dbReference type="GO" id="GO:0004519">
    <property type="term" value="F:endonuclease activity"/>
    <property type="evidence" value="ECO:0007669"/>
    <property type="project" value="InterPro"/>
</dbReference>
<dbReference type="InterPro" id="IPR046453">
    <property type="entry name" value="GpA_ATPase"/>
</dbReference>
<feature type="domain" description="Phage terminase large subunit GpA ATPase" evidence="2">
    <location>
        <begin position="49"/>
        <end position="293"/>
    </location>
</feature>
<dbReference type="InterPro" id="IPR046454">
    <property type="entry name" value="GpA_endonuclease"/>
</dbReference>
<evidence type="ECO:0000313" key="5">
    <source>
        <dbReference type="Proteomes" id="UP000094622"/>
    </source>
</evidence>
<reference evidence="4 5" key="1">
    <citation type="submission" date="2016-07" db="EMBL/GenBank/DDBJ databases">
        <title>Draft Genome Sequence of Methylobrevis pamukkalensis PK2.</title>
        <authorList>
            <person name="Vasilenko O.V."/>
            <person name="Doronina N.V."/>
            <person name="Shmareva M.N."/>
            <person name="Tarlachkov S.V."/>
            <person name="Mustakhimov I."/>
            <person name="Trotsenko Y.A."/>
        </authorList>
    </citation>
    <scope>NUCLEOTIDE SEQUENCE [LARGE SCALE GENOMIC DNA]</scope>
    <source>
        <strain evidence="4 5">PK2</strain>
    </source>
</reference>
<keyword evidence="5" id="KW-1185">Reference proteome</keyword>
<dbReference type="OrthoDB" id="5181253at2"/>
<sequence>MNAPMIRLANPERIAMEALADVLTPPPPIDYEKWAVDNVVFTTTDSPSFPGPYDPDLFPFFTEILKALSPDDPCGTVTFRKSAQLGGTVLANIFTLGSLTMDAGDMLYVHPTEENGRRWSRMKLKRLMDSTALVRRLFPASAKDASDSTMRKERRDGLATLQIAGANSAAGLSQMTVARQVQDDLAKWSNNDAGDPESQADSRSWAVEFAKVFKISTPMVMPGCRITKNFEEGSQEYYEVPCPHCDTYQVLEWDNLKANIEAGHLEDAHFDCVSCGCAIEDHHRRAMVRRGKWVARRPEMKARHRSFFLWSAYSALQSLARIAYKWLKAKGEAGAEQTFLNDVVGEAFVTTGEAPAWEDLRRRGDELGHARGTIPAGGLVVTCGIDVQGNRIEWQANAWTRNRGACVIDYGVIPHEIGDPEATEALDRLTTRTFRNCAGRQIGFDRIAIDGNYRTDDVLAWAKRKPASLVMVVRGVGKDGKPTLAFVKKEYTKAGKVRKHGGRFFNVGTSGIKLRLYHNLSKDDPVSPGYIAFPKFLGDDYYRMLTAERRKPIKRRSGFIEYEWVTVEERNEALDTFVYSFAAFYRYAGDQQSDEFWDRMEAERETPMAGAQLDFEDLPLGPSPVPASPAATEAPAANPAEARPGKSKMTDALAALAALNG</sequence>
<dbReference type="Proteomes" id="UP000094622">
    <property type="component" value="Unassembled WGS sequence"/>
</dbReference>
<evidence type="ECO:0000313" key="4">
    <source>
        <dbReference type="EMBL" id="ODN70208.1"/>
    </source>
</evidence>
<comment type="caution">
    <text evidence="4">The sequence shown here is derived from an EMBL/GenBank/DDBJ whole genome shotgun (WGS) entry which is preliminary data.</text>
</comment>
<evidence type="ECO:0000259" key="3">
    <source>
        <dbReference type="Pfam" id="PF20454"/>
    </source>
</evidence>
<dbReference type="Pfam" id="PF05876">
    <property type="entry name" value="GpA_ATPase"/>
    <property type="match status" value="1"/>
</dbReference>
<dbReference type="RefSeq" id="WP_141703672.1">
    <property type="nucleotide sequence ID" value="NZ_MCRJ01000058.1"/>
</dbReference>
<dbReference type="AlphaFoldDB" id="A0A1E3H1K0"/>
<organism evidence="4 5">
    <name type="scientific">Methylobrevis pamukkalensis</name>
    <dbReference type="NCBI Taxonomy" id="1439726"/>
    <lineage>
        <taxon>Bacteria</taxon>
        <taxon>Pseudomonadati</taxon>
        <taxon>Pseudomonadota</taxon>
        <taxon>Alphaproteobacteria</taxon>
        <taxon>Hyphomicrobiales</taxon>
        <taxon>Pleomorphomonadaceae</taxon>
        <taxon>Methylobrevis</taxon>
    </lineage>
</organism>
<proteinExistence type="predicted"/>
<gene>
    <name evidence="4" type="ORF">A6302_02482</name>
</gene>
<dbReference type="EMBL" id="MCRJ01000058">
    <property type="protein sequence ID" value="ODN70208.1"/>
    <property type="molecule type" value="Genomic_DNA"/>
</dbReference>